<feature type="non-terminal residue" evidence="1">
    <location>
        <position position="111"/>
    </location>
</feature>
<organism evidence="1">
    <name type="scientific">marine metagenome</name>
    <dbReference type="NCBI Taxonomy" id="408172"/>
    <lineage>
        <taxon>unclassified sequences</taxon>
        <taxon>metagenomes</taxon>
        <taxon>ecological metagenomes</taxon>
    </lineage>
</organism>
<sequence>MKYLSFIILFSTITNLYSNDLYFKDSYYNNISNDSLELELEKTQYPKFLTKEYFYLDKKNIVSNNDNINKLYKISSSNIQQKQSLFDGLESSGSISRGFNIGNNQNSVLNS</sequence>
<proteinExistence type="predicted"/>
<protein>
    <submittedName>
        <fullName evidence="1">Uncharacterized protein</fullName>
    </submittedName>
</protein>
<gene>
    <name evidence="1" type="ORF">METZ01_LOCUS250092</name>
</gene>
<accession>A0A382ICF7</accession>
<evidence type="ECO:0000313" key="1">
    <source>
        <dbReference type="EMBL" id="SVB97238.1"/>
    </source>
</evidence>
<dbReference type="EMBL" id="UINC01066480">
    <property type="protein sequence ID" value="SVB97238.1"/>
    <property type="molecule type" value="Genomic_DNA"/>
</dbReference>
<name>A0A382ICF7_9ZZZZ</name>
<dbReference type="AlphaFoldDB" id="A0A382ICF7"/>
<reference evidence="1" key="1">
    <citation type="submission" date="2018-05" db="EMBL/GenBank/DDBJ databases">
        <authorList>
            <person name="Lanie J.A."/>
            <person name="Ng W.-L."/>
            <person name="Kazmierczak K.M."/>
            <person name="Andrzejewski T.M."/>
            <person name="Davidsen T.M."/>
            <person name="Wayne K.J."/>
            <person name="Tettelin H."/>
            <person name="Glass J.I."/>
            <person name="Rusch D."/>
            <person name="Podicherti R."/>
            <person name="Tsui H.-C.T."/>
            <person name="Winkler M.E."/>
        </authorList>
    </citation>
    <scope>NUCLEOTIDE SEQUENCE</scope>
</reference>